<name>A0A369LM93_9ACTN</name>
<evidence type="ECO:0000313" key="3">
    <source>
        <dbReference type="Proteomes" id="UP000253975"/>
    </source>
</evidence>
<accession>A0A369LM93</accession>
<reference evidence="2 3" key="1">
    <citation type="journal article" date="2018" name="Elife">
        <title>Discovery and characterization of a prevalent human gut bacterial enzyme sufficient for the inactivation of a family of plant toxins.</title>
        <authorList>
            <person name="Koppel N."/>
            <person name="Bisanz J.E."/>
            <person name="Pandelia M.E."/>
            <person name="Turnbaugh P.J."/>
            <person name="Balskus E.P."/>
        </authorList>
    </citation>
    <scope>NUCLEOTIDE SEQUENCE [LARGE SCALE GENOMIC DNA]</scope>
    <source>
        <strain evidence="2 3">OB21 GAM31</strain>
    </source>
</reference>
<sequence>MNILSWGSTEGFVPWAFACVSFHGLVLGPRLVRFETRDVPWQPHSRAAWFSKKKKKKKGEA</sequence>
<keyword evidence="1" id="KW-1133">Transmembrane helix</keyword>
<dbReference type="AlphaFoldDB" id="A0A369LM93"/>
<feature type="transmembrane region" description="Helical" evidence="1">
    <location>
        <begin position="12"/>
        <end position="32"/>
    </location>
</feature>
<dbReference type="EMBL" id="PPTO01000002">
    <property type="protein sequence ID" value="RDB60701.1"/>
    <property type="molecule type" value="Genomic_DNA"/>
</dbReference>
<gene>
    <name evidence="2" type="ORF">C1881_02140</name>
</gene>
<keyword evidence="1" id="KW-0812">Transmembrane</keyword>
<proteinExistence type="predicted"/>
<organism evidence="2 3">
    <name type="scientific">Slackia isoflavoniconvertens</name>
    <dbReference type="NCBI Taxonomy" id="572010"/>
    <lineage>
        <taxon>Bacteria</taxon>
        <taxon>Bacillati</taxon>
        <taxon>Actinomycetota</taxon>
        <taxon>Coriobacteriia</taxon>
        <taxon>Eggerthellales</taxon>
        <taxon>Eggerthellaceae</taxon>
        <taxon>Slackia</taxon>
    </lineage>
</organism>
<protein>
    <submittedName>
        <fullName evidence="2">Uncharacterized protein</fullName>
    </submittedName>
</protein>
<keyword evidence="1" id="KW-0472">Membrane</keyword>
<evidence type="ECO:0000313" key="2">
    <source>
        <dbReference type="EMBL" id="RDB60701.1"/>
    </source>
</evidence>
<comment type="caution">
    <text evidence="2">The sequence shown here is derived from an EMBL/GenBank/DDBJ whole genome shotgun (WGS) entry which is preliminary data.</text>
</comment>
<evidence type="ECO:0000256" key="1">
    <source>
        <dbReference type="SAM" id="Phobius"/>
    </source>
</evidence>
<dbReference type="Proteomes" id="UP000253975">
    <property type="component" value="Unassembled WGS sequence"/>
</dbReference>